<dbReference type="AlphaFoldDB" id="A0A6F8SRC7"/>
<evidence type="ECO:0000313" key="1">
    <source>
        <dbReference type="EMBL" id="BCA90480.1"/>
    </source>
</evidence>
<dbReference type="Proteomes" id="UP000503197">
    <property type="component" value="Chromosome"/>
</dbReference>
<gene>
    <name evidence="1" type="ORF">HMSLTHF_02550</name>
</gene>
<dbReference type="RefSeq" id="WP_058578201.1">
    <property type="nucleotide sequence ID" value="NZ_AP022821.1"/>
</dbReference>
<sequence>MSRVQPQLEKLDDLFGTISGLTHIIQEDLIRKASEGEKSIFDDSHIGCLLSAIDELANRGYGALDAIDRASQEQEVRS</sequence>
<proteinExistence type="predicted"/>
<accession>A0A6F8SRC7</accession>
<organism evidence="1 2">
    <name type="scientific">Vreelandella aquamarina</name>
    <dbReference type="NCBI Taxonomy" id="77097"/>
    <lineage>
        <taxon>Bacteria</taxon>
        <taxon>Pseudomonadati</taxon>
        <taxon>Pseudomonadota</taxon>
        <taxon>Gammaproteobacteria</taxon>
        <taxon>Oceanospirillales</taxon>
        <taxon>Halomonadaceae</taxon>
        <taxon>Vreelandella</taxon>
    </lineage>
</organism>
<name>A0A6F8SRC7_9GAMM</name>
<protein>
    <submittedName>
        <fullName evidence="1">Uncharacterized protein</fullName>
    </submittedName>
</protein>
<reference evidence="1 2" key="1">
    <citation type="submission" date="2020-02" db="EMBL/GenBank/DDBJ databases">
        <title>Complete Genome Sequence of Halomonas meridiana strain BAA-801, Isolated from Deep Sea Thermal Vent.</title>
        <authorList>
            <person name="Takahashi Y."/>
            <person name="Takahashi H."/>
            <person name="Galipon J."/>
            <person name="Arakawa K."/>
        </authorList>
    </citation>
    <scope>NUCLEOTIDE SEQUENCE [LARGE SCALE GENOMIC DNA]</scope>
    <source>
        <strain evidence="1 2">Slthf1</strain>
    </source>
</reference>
<dbReference type="EMBL" id="AP022821">
    <property type="protein sequence ID" value="BCA90480.1"/>
    <property type="molecule type" value="Genomic_DNA"/>
</dbReference>
<evidence type="ECO:0000313" key="2">
    <source>
        <dbReference type="Proteomes" id="UP000503197"/>
    </source>
</evidence>